<feature type="transmembrane region" description="Helical" evidence="2">
    <location>
        <begin position="92"/>
        <end position="113"/>
    </location>
</feature>
<protein>
    <submittedName>
        <fullName evidence="3">DUF898 domain-containing protein</fullName>
    </submittedName>
</protein>
<sequence length="372" mass="42747">MQNTSDIDASRIPPVIPPFPPDIPATPEVRPVRVGGLQHFRFHGTASEYFGIWIVNILLTIVTLGLYSPWAKVRRLRYFYGNTEFVQRRFDFTGVPVKILMGRLIALGLYFAISIASNLSTTATLVGLLILYLAVPWLIRATLRFNARNSKFGNARFYFGGTNKEAYWTFIKAILIYILTLGIFFPVLVWLYKRYCFDHLYAGQLKFKLNATWGDYMKAMYVPLFIFMGFLVAVMIFGIGSSFANLGNPGVLSSLIGWIVAIYFFGFFIIFPLMQARIFITTWNNTSISRSQFKTECTQWHYTWILVTNWIARILSLGLLTPWAAIRLYRYQVESLTLNLRNDPDMMMNRAQQDHSALAEEISDIFDIDVSL</sequence>
<feature type="transmembrane region" description="Helical" evidence="2">
    <location>
        <begin position="220"/>
        <end position="243"/>
    </location>
</feature>
<keyword evidence="2" id="KW-0472">Membrane</keyword>
<feature type="transmembrane region" description="Helical" evidence="2">
    <location>
        <begin position="119"/>
        <end position="139"/>
    </location>
</feature>
<evidence type="ECO:0000256" key="1">
    <source>
        <dbReference type="SAM" id="MobiDB-lite"/>
    </source>
</evidence>
<evidence type="ECO:0000256" key="2">
    <source>
        <dbReference type="SAM" id="Phobius"/>
    </source>
</evidence>
<keyword evidence="2" id="KW-1133">Transmembrane helix</keyword>
<feature type="transmembrane region" description="Helical" evidence="2">
    <location>
        <begin position="255"/>
        <end position="280"/>
    </location>
</feature>
<keyword evidence="2" id="KW-0812">Transmembrane</keyword>
<feature type="transmembrane region" description="Helical" evidence="2">
    <location>
        <begin position="300"/>
        <end position="320"/>
    </location>
</feature>
<proteinExistence type="predicted"/>
<dbReference type="EMBL" id="CP044463">
    <property type="protein sequence ID" value="QIC68045.1"/>
    <property type="molecule type" value="Genomic_DNA"/>
</dbReference>
<dbReference type="RefSeq" id="WP_163172023.1">
    <property type="nucleotide sequence ID" value="NZ_CP044463.1"/>
</dbReference>
<organism evidence="3 4">
    <name type="scientific">Acinetobacter schindleri</name>
    <dbReference type="NCBI Taxonomy" id="108981"/>
    <lineage>
        <taxon>Bacteria</taxon>
        <taxon>Pseudomonadati</taxon>
        <taxon>Pseudomonadota</taxon>
        <taxon>Gammaproteobacteria</taxon>
        <taxon>Moraxellales</taxon>
        <taxon>Moraxellaceae</taxon>
        <taxon>Acinetobacter</taxon>
    </lineage>
</organism>
<reference evidence="3 4" key="1">
    <citation type="submission" date="2019-09" db="EMBL/GenBank/DDBJ databases">
        <title>Non-baumannii Acinetobacter spp. carrying blaNDM-1 isolated in China.</title>
        <authorList>
            <person name="Cui C."/>
            <person name="Chen C."/>
            <person name="Sun J."/>
            <person name="Liu Y."/>
        </authorList>
    </citation>
    <scope>NUCLEOTIDE SEQUENCE [LARGE SCALE GENOMIC DNA]</scope>
    <source>
        <strain evidence="3 4">HZE23-1</strain>
    </source>
</reference>
<dbReference type="Pfam" id="PF05987">
    <property type="entry name" value="DUF898"/>
    <property type="match status" value="1"/>
</dbReference>
<feature type="region of interest" description="Disordered" evidence="1">
    <location>
        <begin position="1"/>
        <end position="24"/>
    </location>
</feature>
<gene>
    <name evidence="3" type="ORF">FSC10_12075</name>
</gene>
<dbReference type="InterPro" id="IPR010295">
    <property type="entry name" value="DUF898"/>
</dbReference>
<feature type="compositionally biased region" description="Pro residues" evidence="1">
    <location>
        <begin position="14"/>
        <end position="24"/>
    </location>
</feature>
<feature type="transmembrane region" description="Helical" evidence="2">
    <location>
        <begin position="174"/>
        <end position="192"/>
    </location>
</feature>
<feature type="transmembrane region" description="Helical" evidence="2">
    <location>
        <begin position="50"/>
        <end position="71"/>
    </location>
</feature>
<evidence type="ECO:0000313" key="4">
    <source>
        <dbReference type="Proteomes" id="UP000503505"/>
    </source>
</evidence>
<dbReference type="AlphaFoldDB" id="A0AAE6WW29"/>
<dbReference type="Proteomes" id="UP000503505">
    <property type="component" value="Chromosome"/>
</dbReference>
<name>A0AAE6WW29_9GAMM</name>
<accession>A0AAE6WW29</accession>
<evidence type="ECO:0000313" key="3">
    <source>
        <dbReference type="EMBL" id="QIC68045.1"/>
    </source>
</evidence>